<reference evidence="1" key="1">
    <citation type="journal article" date="2014" name="Front. Microbiol.">
        <title>High frequency of phylogenetically diverse reductive dehalogenase-homologous genes in deep subseafloor sedimentary metagenomes.</title>
        <authorList>
            <person name="Kawai M."/>
            <person name="Futagami T."/>
            <person name="Toyoda A."/>
            <person name="Takaki Y."/>
            <person name="Nishi S."/>
            <person name="Hori S."/>
            <person name="Arai W."/>
            <person name="Tsubouchi T."/>
            <person name="Morono Y."/>
            <person name="Uchiyama I."/>
            <person name="Ito T."/>
            <person name="Fujiyama A."/>
            <person name="Inagaki F."/>
            <person name="Takami H."/>
        </authorList>
    </citation>
    <scope>NUCLEOTIDE SEQUENCE</scope>
    <source>
        <strain evidence="1">Expedition CK06-06</strain>
    </source>
</reference>
<proteinExistence type="predicted"/>
<accession>X0Z221</accession>
<comment type="caution">
    <text evidence="1">The sequence shown here is derived from an EMBL/GenBank/DDBJ whole genome shotgun (WGS) entry which is preliminary data.</text>
</comment>
<name>X0Z221_9ZZZZ</name>
<feature type="non-terminal residue" evidence="1">
    <location>
        <position position="205"/>
    </location>
</feature>
<dbReference type="AlphaFoldDB" id="X0Z221"/>
<dbReference type="EMBL" id="BARS01050963">
    <property type="protein sequence ID" value="GAG52607.1"/>
    <property type="molecule type" value="Genomic_DNA"/>
</dbReference>
<organism evidence="1">
    <name type="scientific">marine sediment metagenome</name>
    <dbReference type="NCBI Taxonomy" id="412755"/>
    <lineage>
        <taxon>unclassified sequences</taxon>
        <taxon>metagenomes</taxon>
        <taxon>ecological metagenomes</taxon>
    </lineage>
</organism>
<protein>
    <submittedName>
        <fullName evidence="1">Uncharacterized protein</fullName>
    </submittedName>
</protein>
<gene>
    <name evidence="1" type="ORF">S01H1_75988</name>
</gene>
<sequence>MFPERTRDKVCIVGCSDSCKQTPFDRADEFEFWGVNNLMWTLPGQAWTRWFEIHQIEQNEQGIWERRGDPNFRNLTVDQYLDQLAKLNIPIFMREINPKVPTSILMPYDALADKFGRYFTNTISWEIAMGIAMGFKEIRIYGVDMAVDTEYGHQRPSCEYFLGVAAGLGIKIWIPDTCDLLKTRFLYGKEEPQAREFTEKLQEIL</sequence>
<evidence type="ECO:0000313" key="1">
    <source>
        <dbReference type="EMBL" id="GAG52607.1"/>
    </source>
</evidence>